<evidence type="ECO:0000313" key="4">
    <source>
        <dbReference type="Proteomes" id="UP001454036"/>
    </source>
</evidence>
<sequence length="176" mass="20353">MESINIKVIEQDQSPEKEEEPSVTPLVIDSQTDQTTKVDNNVNPTGIDSNIELAARIQKTHPVANIIGEMDGLITTRRKDRVDYMKMAGLFEETCFLSKIKPKDVKAALQDEDWINPMHDELVQFERNGVWELLPRPKDHNVIRTRWIFKNKSDELRNVIRNKVRLVAQGYTQVEN</sequence>
<evidence type="ECO:0000313" key="3">
    <source>
        <dbReference type="EMBL" id="GAA0142524.1"/>
    </source>
</evidence>
<dbReference type="Proteomes" id="UP001454036">
    <property type="component" value="Unassembled WGS sequence"/>
</dbReference>
<feature type="domain" description="Reverse transcriptase Ty1/copia-type" evidence="2">
    <location>
        <begin position="128"/>
        <end position="176"/>
    </location>
</feature>
<accession>A0AAV3NT03</accession>
<reference evidence="3 4" key="1">
    <citation type="submission" date="2024-01" db="EMBL/GenBank/DDBJ databases">
        <title>The complete chloroplast genome sequence of Lithospermum erythrorhizon: insights into the phylogenetic relationship among Boraginaceae species and the maternal lineages of purple gromwells.</title>
        <authorList>
            <person name="Okada T."/>
            <person name="Watanabe K."/>
        </authorList>
    </citation>
    <scope>NUCLEOTIDE SEQUENCE [LARGE SCALE GENOMIC DNA]</scope>
</reference>
<keyword evidence="4" id="KW-1185">Reference proteome</keyword>
<name>A0AAV3NT03_LITER</name>
<evidence type="ECO:0000256" key="1">
    <source>
        <dbReference type="SAM" id="MobiDB-lite"/>
    </source>
</evidence>
<dbReference type="EMBL" id="BAABME010000408">
    <property type="protein sequence ID" value="GAA0142524.1"/>
    <property type="molecule type" value="Genomic_DNA"/>
</dbReference>
<organism evidence="3 4">
    <name type="scientific">Lithospermum erythrorhizon</name>
    <name type="common">Purple gromwell</name>
    <name type="synonym">Lithospermum officinale var. erythrorhizon</name>
    <dbReference type="NCBI Taxonomy" id="34254"/>
    <lineage>
        <taxon>Eukaryota</taxon>
        <taxon>Viridiplantae</taxon>
        <taxon>Streptophyta</taxon>
        <taxon>Embryophyta</taxon>
        <taxon>Tracheophyta</taxon>
        <taxon>Spermatophyta</taxon>
        <taxon>Magnoliopsida</taxon>
        <taxon>eudicotyledons</taxon>
        <taxon>Gunneridae</taxon>
        <taxon>Pentapetalae</taxon>
        <taxon>asterids</taxon>
        <taxon>lamiids</taxon>
        <taxon>Boraginales</taxon>
        <taxon>Boraginaceae</taxon>
        <taxon>Boraginoideae</taxon>
        <taxon>Lithospermeae</taxon>
        <taxon>Lithospermum</taxon>
    </lineage>
</organism>
<gene>
    <name evidence="3" type="ORF">LIER_03405</name>
</gene>
<dbReference type="InterPro" id="IPR013103">
    <property type="entry name" value="RVT_2"/>
</dbReference>
<dbReference type="Pfam" id="PF07727">
    <property type="entry name" value="RVT_2"/>
    <property type="match status" value="1"/>
</dbReference>
<evidence type="ECO:0000259" key="2">
    <source>
        <dbReference type="Pfam" id="PF07727"/>
    </source>
</evidence>
<comment type="caution">
    <text evidence="3">The sequence shown here is derived from an EMBL/GenBank/DDBJ whole genome shotgun (WGS) entry which is preliminary data.</text>
</comment>
<proteinExistence type="predicted"/>
<dbReference type="AlphaFoldDB" id="A0AAV3NT03"/>
<protein>
    <recommendedName>
        <fullName evidence="2">Reverse transcriptase Ty1/copia-type domain-containing protein</fullName>
    </recommendedName>
</protein>
<feature type="region of interest" description="Disordered" evidence="1">
    <location>
        <begin position="1"/>
        <end position="24"/>
    </location>
</feature>